<accession>W8X1Z4</accession>
<evidence type="ECO:0000313" key="2">
    <source>
        <dbReference type="Proteomes" id="UP000019805"/>
    </source>
</evidence>
<dbReference type="RefSeq" id="WP_043680361.1">
    <property type="nucleotide sequence ID" value="NZ_HG916765.1"/>
</dbReference>
<protein>
    <submittedName>
        <fullName evidence="1">Uncharacterized protein</fullName>
    </submittedName>
</protein>
<gene>
    <name evidence="1" type="ORF">BN940_04091</name>
</gene>
<reference evidence="1 2" key="1">
    <citation type="journal article" date="2014" name="BMC Microbiol.">
        <title>The oxygen-independent metabolism of cyclic monoterpenes in Castellaniella defragrans 65Phen.</title>
        <authorList>
            <person name="Petasch J."/>
            <person name="Disch E.M."/>
            <person name="Markert S."/>
            <person name="Becher D."/>
            <person name="Schweder T."/>
            <person name="Huttel B."/>
            <person name="Reinhardt R."/>
            <person name="Harder J."/>
        </authorList>
    </citation>
    <scope>NUCLEOTIDE SEQUENCE [LARGE SCALE GENOMIC DNA]</scope>
    <source>
        <strain evidence="1">65Phen</strain>
    </source>
</reference>
<evidence type="ECO:0000313" key="1">
    <source>
        <dbReference type="EMBL" id="CDM23292.1"/>
    </source>
</evidence>
<dbReference type="KEGG" id="cdn:BN940_04091"/>
<dbReference type="eggNOG" id="ENOG50313EV">
    <property type="taxonomic scope" value="Bacteria"/>
</dbReference>
<organism evidence="1 2">
    <name type="scientific">Castellaniella defragrans (strain DSM 12143 / CCUG 39792 / 65Phen)</name>
    <name type="common">Alcaligenes defragrans</name>
    <dbReference type="NCBI Taxonomy" id="1437824"/>
    <lineage>
        <taxon>Bacteria</taxon>
        <taxon>Pseudomonadati</taxon>
        <taxon>Pseudomonadota</taxon>
        <taxon>Betaproteobacteria</taxon>
        <taxon>Burkholderiales</taxon>
        <taxon>Alcaligenaceae</taxon>
        <taxon>Castellaniella</taxon>
    </lineage>
</organism>
<dbReference type="STRING" id="1437824.BN940_04091"/>
<name>W8X1Z4_CASD6</name>
<dbReference type="AlphaFoldDB" id="W8X1Z4"/>
<dbReference type="HOGENOM" id="CLU_2327440_0_0_4"/>
<keyword evidence="2" id="KW-1185">Reference proteome</keyword>
<dbReference type="EMBL" id="HG916765">
    <property type="protein sequence ID" value="CDM23292.1"/>
    <property type="molecule type" value="Genomic_DNA"/>
</dbReference>
<sequence>MATKTPEEIMQEAEALIQQVQQSLDETPEIYQAQGLDARKLNESMGPKERAEAEALFRKDMEDIEREVAEEAARLSFANAVPRTGGMRKLRNMI</sequence>
<dbReference type="OrthoDB" id="8657056at2"/>
<dbReference type="Proteomes" id="UP000019805">
    <property type="component" value="Chromosome"/>
</dbReference>
<proteinExistence type="predicted"/>